<evidence type="ECO:0000313" key="9">
    <source>
        <dbReference type="Proteomes" id="UP001168877"/>
    </source>
</evidence>
<feature type="region of interest" description="Disordered" evidence="6">
    <location>
        <begin position="216"/>
        <end position="236"/>
    </location>
</feature>
<organism evidence="8 9">
    <name type="scientific">Acer saccharum</name>
    <name type="common">Sugar maple</name>
    <dbReference type="NCBI Taxonomy" id="4024"/>
    <lineage>
        <taxon>Eukaryota</taxon>
        <taxon>Viridiplantae</taxon>
        <taxon>Streptophyta</taxon>
        <taxon>Embryophyta</taxon>
        <taxon>Tracheophyta</taxon>
        <taxon>Spermatophyta</taxon>
        <taxon>Magnoliopsida</taxon>
        <taxon>eudicotyledons</taxon>
        <taxon>Gunneridae</taxon>
        <taxon>Pentapetalae</taxon>
        <taxon>rosids</taxon>
        <taxon>malvids</taxon>
        <taxon>Sapindales</taxon>
        <taxon>Sapindaceae</taxon>
        <taxon>Hippocastanoideae</taxon>
        <taxon>Acereae</taxon>
        <taxon>Acer</taxon>
    </lineage>
</organism>
<evidence type="ECO:0000256" key="4">
    <source>
        <dbReference type="ARBA" id="ARBA00022989"/>
    </source>
</evidence>
<name>A0AA39SZ33_ACESA</name>
<sequence>MTSHKKLSTAANLSNLLPTGTILAFEALVPAFSHNGDCLPANKYLTLSIIVGFSLVCFFSSFTDTIKFKGRVYYGIATLSSIFVFNQEDTDDDEEEKGGAQKKEGDDDEEKGSAQKKEGSCCTSKKDSDPKIPHKVRKKYKIRLIDFVHALSSLLVFLVFAISNSDVQRCFFPRPTANGTVLMMNLPLAVWTGVSFLFMLFPTKRRGIGFEKTVKTDTTEPKKPDTVDRGVQTSVI</sequence>
<dbReference type="GO" id="GO:0010256">
    <property type="term" value="P:endomembrane system organization"/>
    <property type="evidence" value="ECO:0007669"/>
    <property type="project" value="TreeGrafter"/>
</dbReference>
<dbReference type="EMBL" id="JAUESC010000003">
    <property type="protein sequence ID" value="KAK0602377.1"/>
    <property type="molecule type" value="Genomic_DNA"/>
</dbReference>
<keyword evidence="3 7" id="KW-0812">Transmembrane</keyword>
<feature type="transmembrane region" description="Helical" evidence="7">
    <location>
        <begin position="144"/>
        <end position="162"/>
    </location>
</feature>
<dbReference type="GO" id="GO:0005737">
    <property type="term" value="C:cytoplasm"/>
    <property type="evidence" value="ECO:0007669"/>
    <property type="project" value="UniProtKB-ARBA"/>
</dbReference>
<feature type="compositionally biased region" description="Basic and acidic residues" evidence="6">
    <location>
        <begin position="97"/>
        <end position="132"/>
    </location>
</feature>
<dbReference type="AlphaFoldDB" id="A0AA39SZ33"/>
<evidence type="ECO:0000256" key="3">
    <source>
        <dbReference type="ARBA" id="ARBA00022692"/>
    </source>
</evidence>
<feature type="region of interest" description="Disordered" evidence="6">
    <location>
        <begin position="90"/>
        <end position="132"/>
    </location>
</feature>
<comment type="caution">
    <text evidence="8">The sequence shown here is derived from an EMBL/GenBank/DDBJ whole genome shotgun (WGS) entry which is preliminary data.</text>
</comment>
<keyword evidence="9" id="KW-1185">Reference proteome</keyword>
<evidence type="ECO:0000256" key="5">
    <source>
        <dbReference type="ARBA" id="ARBA00023136"/>
    </source>
</evidence>
<proteinExistence type="inferred from homology"/>
<reference evidence="8" key="2">
    <citation type="submission" date="2023-06" db="EMBL/GenBank/DDBJ databases">
        <authorList>
            <person name="Swenson N.G."/>
            <person name="Wegrzyn J.L."/>
            <person name="Mcevoy S.L."/>
        </authorList>
    </citation>
    <scope>NUCLEOTIDE SEQUENCE</scope>
    <source>
        <strain evidence="8">NS2018</strain>
        <tissue evidence="8">Leaf</tissue>
    </source>
</reference>
<evidence type="ECO:0000313" key="8">
    <source>
        <dbReference type="EMBL" id="KAK0602377.1"/>
    </source>
</evidence>
<feature type="transmembrane region" description="Helical" evidence="7">
    <location>
        <begin position="12"/>
        <end position="32"/>
    </location>
</feature>
<dbReference type="Proteomes" id="UP001168877">
    <property type="component" value="Unassembled WGS sequence"/>
</dbReference>
<comment type="similarity">
    <text evidence="2">Belongs to the plant DMP1 protein family.</text>
</comment>
<evidence type="ECO:0000256" key="6">
    <source>
        <dbReference type="SAM" id="MobiDB-lite"/>
    </source>
</evidence>
<keyword evidence="4 7" id="KW-1133">Transmembrane helix</keyword>
<feature type="transmembrane region" description="Helical" evidence="7">
    <location>
        <begin position="182"/>
        <end position="201"/>
    </location>
</feature>
<dbReference type="InterPro" id="IPR007770">
    <property type="entry name" value="DMP"/>
</dbReference>
<dbReference type="GO" id="GO:0016020">
    <property type="term" value="C:membrane"/>
    <property type="evidence" value="ECO:0007669"/>
    <property type="project" value="UniProtKB-SubCell"/>
</dbReference>
<evidence type="ECO:0000256" key="1">
    <source>
        <dbReference type="ARBA" id="ARBA00004141"/>
    </source>
</evidence>
<evidence type="ECO:0000256" key="2">
    <source>
        <dbReference type="ARBA" id="ARBA00008707"/>
    </source>
</evidence>
<feature type="compositionally biased region" description="Basic and acidic residues" evidence="6">
    <location>
        <begin position="216"/>
        <end position="228"/>
    </location>
</feature>
<reference evidence="8" key="1">
    <citation type="journal article" date="2022" name="Plant J.">
        <title>Strategies of tolerance reflected in two North American maple genomes.</title>
        <authorList>
            <person name="McEvoy S.L."/>
            <person name="Sezen U.U."/>
            <person name="Trouern-Trend A."/>
            <person name="McMahon S.M."/>
            <person name="Schaberg P.G."/>
            <person name="Yang J."/>
            <person name="Wegrzyn J.L."/>
            <person name="Swenson N.G."/>
        </authorList>
    </citation>
    <scope>NUCLEOTIDE SEQUENCE</scope>
    <source>
        <strain evidence="8">NS2018</strain>
    </source>
</reference>
<accession>A0AA39SZ33</accession>
<protein>
    <submittedName>
        <fullName evidence="8">Uncharacterized protein</fullName>
    </submittedName>
</protein>
<dbReference type="PANTHER" id="PTHR31621:SF5">
    <property type="entry name" value="PROTEIN DMP10"/>
    <property type="match status" value="1"/>
</dbReference>
<keyword evidence="5 7" id="KW-0472">Membrane</keyword>
<dbReference type="PANTHER" id="PTHR31621">
    <property type="entry name" value="PROTEIN DMP3"/>
    <property type="match status" value="1"/>
</dbReference>
<feature type="transmembrane region" description="Helical" evidence="7">
    <location>
        <begin position="44"/>
        <end position="62"/>
    </location>
</feature>
<evidence type="ECO:0000256" key="7">
    <source>
        <dbReference type="SAM" id="Phobius"/>
    </source>
</evidence>
<comment type="subcellular location">
    <subcellularLocation>
        <location evidence="1">Membrane</location>
        <topology evidence="1">Multi-pass membrane protein</topology>
    </subcellularLocation>
</comment>
<gene>
    <name evidence="8" type="ORF">LWI29_032713</name>
</gene>
<dbReference type="Pfam" id="PF05078">
    <property type="entry name" value="DUF679"/>
    <property type="match status" value="1"/>
</dbReference>